<keyword evidence="3" id="KW-0812">Transmembrane</keyword>
<feature type="binding site" evidence="2">
    <location>
        <position position="13"/>
    </location>
    <ligand>
        <name>substrate</name>
    </ligand>
</feature>
<keyword evidence="3" id="KW-0472">Membrane</keyword>
<keyword evidence="5" id="KW-0378">Hydrolase</keyword>
<dbReference type="Pfam" id="PF12146">
    <property type="entry name" value="Hydrolase_4"/>
    <property type="match status" value="1"/>
</dbReference>
<feature type="domain" description="Serine aminopeptidase S33" evidence="4">
    <location>
        <begin position="7"/>
        <end position="109"/>
    </location>
</feature>
<evidence type="ECO:0000313" key="6">
    <source>
        <dbReference type="Proteomes" id="UP000281915"/>
    </source>
</evidence>
<organism evidence="5 6">
    <name type="scientific">Brevibacillus panacihumi</name>
    <dbReference type="NCBI Taxonomy" id="497735"/>
    <lineage>
        <taxon>Bacteria</taxon>
        <taxon>Bacillati</taxon>
        <taxon>Bacillota</taxon>
        <taxon>Bacilli</taxon>
        <taxon>Bacillales</taxon>
        <taxon>Paenibacillaceae</taxon>
        <taxon>Brevibacillus</taxon>
    </lineage>
</organism>
<sequence length="225" mass="25728">MSGKVGCLIIHGFAGDINDVLPLAQRLREVGYEVECPTLEGHGASRRHLAKSNRQDWIRSADEAYKRLSMRADTIVVIGFSMGGLLSFHIATTYPVKLLITLNTPYKYWDVKQAMRYLRTDFQTHWRRYLHGIGRIPVRSMFQFRLLLSETKSLLPQVSVPYVLFQAKQDDTVHAVSAKLLADRVGTKTTQINWFEHSNHMLLHGPEKEEAIEEVIATIRKHCPS</sequence>
<keyword evidence="3" id="KW-1133">Transmembrane helix</keyword>
<dbReference type="InterPro" id="IPR051044">
    <property type="entry name" value="MAG_DAG_Lipase"/>
</dbReference>
<dbReference type="InterPro" id="IPR022742">
    <property type="entry name" value="Hydrolase_4"/>
</dbReference>
<protein>
    <submittedName>
        <fullName evidence="5">Alpha/beta fold hydrolase</fullName>
    </submittedName>
</protein>
<dbReference type="AlphaFoldDB" id="A0A3M8CQ25"/>
<feature type="binding site" evidence="2">
    <location>
        <position position="82"/>
    </location>
    <ligand>
        <name>substrate</name>
    </ligand>
</feature>
<dbReference type="SUPFAM" id="SSF53474">
    <property type="entry name" value="alpha/beta-Hydrolases"/>
    <property type="match status" value="1"/>
</dbReference>
<name>A0A3M8CQ25_9BACL</name>
<evidence type="ECO:0000256" key="1">
    <source>
        <dbReference type="PIRSR" id="PIRSR017388-1"/>
    </source>
</evidence>
<dbReference type="EMBL" id="RHHT01000027">
    <property type="protein sequence ID" value="RNB77870.1"/>
    <property type="molecule type" value="Genomic_DNA"/>
</dbReference>
<dbReference type="InterPro" id="IPR012354">
    <property type="entry name" value="Esterase_lipase"/>
</dbReference>
<feature type="active site" description="Charge relay system" evidence="1">
    <location>
        <position position="200"/>
    </location>
</feature>
<evidence type="ECO:0000259" key="4">
    <source>
        <dbReference type="Pfam" id="PF12146"/>
    </source>
</evidence>
<feature type="active site" description="Nucleophile" evidence="1">
    <location>
        <position position="81"/>
    </location>
</feature>
<dbReference type="InterPro" id="IPR029058">
    <property type="entry name" value="AB_hydrolase_fold"/>
</dbReference>
<gene>
    <name evidence="5" type="ORF">EDM58_12705</name>
</gene>
<proteinExistence type="predicted"/>
<evidence type="ECO:0000313" key="5">
    <source>
        <dbReference type="EMBL" id="RNB77870.1"/>
    </source>
</evidence>
<reference evidence="5 6" key="1">
    <citation type="submission" date="2018-10" db="EMBL/GenBank/DDBJ databases">
        <title>Phylogenomics of Brevibacillus.</title>
        <authorList>
            <person name="Dunlap C."/>
        </authorList>
    </citation>
    <scope>NUCLEOTIDE SEQUENCE [LARGE SCALE GENOMIC DNA]</scope>
    <source>
        <strain evidence="5 6">JCM 15085</strain>
    </source>
</reference>
<dbReference type="PIRSF" id="PIRSF017388">
    <property type="entry name" value="Esterase_lipase"/>
    <property type="match status" value="1"/>
</dbReference>
<dbReference type="PANTHER" id="PTHR11614">
    <property type="entry name" value="PHOSPHOLIPASE-RELATED"/>
    <property type="match status" value="1"/>
</dbReference>
<evidence type="ECO:0000256" key="3">
    <source>
        <dbReference type="SAM" id="Phobius"/>
    </source>
</evidence>
<accession>A0A3M8CQ25</accession>
<dbReference type="GO" id="GO:0052689">
    <property type="term" value="F:carboxylic ester hydrolase activity"/>
    <property type="evidence" value="ECO:0007669"/>
    <property type="project" value="InterPro"/>
</dbReference>
<feature type="active site" description="Charge relay system" evidence="1">
    <location>
        <position position="170"/>
    </location>
</feature>
<comment type="caution">
    <text evidence="5">The sequence shown here is derived from an EMBL/GenBank/DDBJ whole genome shotgun (WGS) entry which is preliminary data.</text>
</comment>
<dbReference type="Gene3D" id="3.40.50.1820">
    <property type="entry name" value="alpha/beta hydrolase"/>
    <property type="match status" value="1"/>
</dbReference>
<dbReference type="Proteomes" id="UP000281915">
    <property type="component" value="Unassembled WGS sequence"/>
</dbReference>
<evidence type="ECO:0000256" key="2">
    <source>
        <dbReference type="PIRSR" id="PIRSR017388-2"/>
    </source>
</evidence>
<dbReference type="RefSeq" id="WP_122913665.1">
    <property type="nucleotide sequence ID" value="NZ_RHHT01000027.1"/>
</dbReference>
<feature type="transmembrane region" description="Helical" evidence="3">
    <location>
        <begin position="75"/>
        <end position="96"/>
    </location>
</feature>